<dbReference type="InterPro" id="IPR011059">
    <property type="entry name" value="Metal-dep_hydrolase_composite"/>
</dbReference>
<dbReference type="Proteomes" id="UP000555448">
    <property type="component" value="Unassembled WGS sequence"/>
</dbReference>
<dbReference type="GO" id="GO:0016810">
    <property type="term" value="F:hydrolase activity, acting on carbon-nitrogen (but not peptide) bonds"/>
    <property type="evidence" value="ECO:0007669"/>
    <property type="project" value="InterPro"/>
</dbReference>
<dbReference type="Gene3D" id="3.10.310.70">
    <property type="match status" value="1"/>
</dbReference>
<dbReference type="Pfam" id="PF07969">
    <property type="entry name" value="Amidohydro_3"/>
    <property type="match status" value="1"/>
</dbReference>
<dbReference type="Gene3D" id="3.20.20.140">
    <property type="entry name" value="Metal-dependent hydrolases"/>
    <property type="match status" value="1"/>
</dbReference>
<feature type="signal peptide" evidence="1">
    <location>
        <begin position="1"/>
        <end position="27"/>
    </location>
</feature>
<dbReference type="SUPFAM" id="SSF51338">
    <property type="entry name" value="Composite domain of metallo-dependent hydrolases"/>
    <property type="match status" value="1"/>
</dbReference>
<dbReference type="AlphaFoldDB" id="A0A7W7K863"/>
<comment type="caution">
    <text evidence="3">The sequence shown here is derived from an EMBL/GenBank/DDBJ whole genome shotgun (WGS) entry which is preliminary data.</text>
</comment>
<proteinExistence type="predicted"/>
<dbReference type="InterPro" id="IPR033932">
    <property type="entry name" value="YtcJ-like"/>
</dbReference>
<dbReference type="InterPro" id="IPR013108">
    <property type="entry name" value="Amidohydro_3"/>
</dbReference>
<dbReference type="EMBL" id="JACHLR010000002">
    <property type="protein sequence ID" value="MBB4857469.1"/>
    <property type="molecule type" value="Genomic_DNA"/>
</dbReference>
<keyword evidence="4" id="KW-1185">Reference proteome</keyword>
<gene>
    <name evidence="3" type="ORF">HNO88_000776</name>
</gene>
<dbReference type="PANTHER" id="PTHR22642:SF2">
    <property type="entry name" value="PROTEIN LONG AFTER FAR-RED 3"/>
    <property type="match status" value="1"/>
</dbReference>
<reference evidence="3 4" key="1">
    <citation type="submission" date="2020-08" db="EMBL/GenBank/DDBJ databases">
        <title>Functional genomics of gut bacteria from endangered species of beetles.</title>
        <authorList>
            <person name="Carlos-Shanley C."/>
        </authorList>
    </citation>
    <scope>NUCLEOTIDE SEQUENCE [LARGE SCALE GENOMIC DNA]</scope>
    <source>
        <strain evidence="3 4">S00245</strain>
    </source>
</reference>
<evidence type="ECO:0000259" key="2">
    <source>
        <dbReference type="Pfam" id="PF07969"/>
    </source>
</evidence>
<protein>
    <submittedName>
        <fullName evidence="3">Putative amidohydrolase YtcJ</fullName>
    </submittedName>
</protein>
<dbReference type="SUPFAM" id="SSF51556">
    <property type="entry name" value="Metallo-dependent hydrolases"/>
    <property type="match status" value="1"/>
</dbReference>
<evidence type="ECO:0000313" key="4">
    <source>
        <dbReference type="Proteomes" id="UP000555448"/>
    </source>
</evidence>
<dbReference type="Gene3D" id="2.30.40.10">
    <property type="entry name" value="Urease, subunit C, domain 1"/>
    <property type="match status" value="1"/>
</dbReference>
<dbReference type="PANTHER" id="PTHR22642">
    <property type="entry name" value="IMIDAZOLONEPROPIONASE"/>
    <property type="match status" value="1"/>
</dbReference>
<dbReference type="CDD" id="cd01300">
    <property type="entry name" value="YtcJ_like"/>
    <property type="match status" value="1"/>
</dbReference>
<organism evidence="3 4">
    <name type="scientific">Novosphingobium chloroacetimidivorans</name>
    <dbReference type="NCBI Taxonomy" id="1428314"/>
    <lineage>
        <taxon>Bacteria</taxon>
        <taxon>Pseudomonadati</taxon>
        <taxon>Pseudomonadota</taxon>
        <taxon>Alphaproteobacteria</taxon>
        <taxon>Sphingomonadales</taxon>
        <taxon>Sphingomonadaceae</taxon>
        <taxon>Novosphingobium</taxon>
    </lineage>
</organism>
<accession>A0A7W7K863</accession>
<sequence>MRGRKNLSPNWKLVALPLLILAAPALAKEPPATGTLVDNVVGVTPDGKGGLERFTGLLIDEQGRLAAVYRDSDKRPKRVAFKVDGKGRVVVPGMIDAHVHIMETGFAKMTLDLSGARSLEEALVMVRAYVAAHPDRAWIEGGGWNQANWAKDAAGVDRMPTAAELDRVTGGKPAFLSRVDNHAAWVNSAALAAARVTEGTADPAGGRIERVGGSRKPAGVLVDAAQDLVRAKLPPPRPSDRDTAFGEAQLEFLRQGVTAVADMGTTIQDWQAYRRAGDAGNLRIRIVSYAKGVDAMELIGGSGPSAWLYGDRLKIQGVKLYLDGALGSRGAWLKAPYADAPETSGLPRMNETQLGNLMSRAAIDNFQVAVHAIGDKANETALDTIAQLSDTYKGDRRWRIEHAQVLAPADIARFVQHGTIASMQPQHQASDRTMAEARLGPQRLAGAYAWKSVAATGARLAFGSDTPVEPPSPFVGLAVAVSRQGADGQPSGGWQPQERLTLAQALSAYTSGAAYAMFAEDRLGRIARGMKADFLFVDRDPTTATPDALRQTKVLETWINGVQAWSAARGVAKQSPASAQPRKDDGGR</sequence>
<feature type="domain" description="Amidohydrolase 3" evidence="2">
    <location>
        <begin position="83"/>
        <end position="562"/>
    </location>
</feature>
<feature type="chain" id="PRO_5031513290" evidence="1">
    <location>
        <begin position="28"/>
        <end position="588"/>
    </location>
</feature>
<keyword evidence="1" id="KW-0732">Signal</keyword>
<keyword evidence="3" id="KW-0378">Hydrolase</keyword>
<evidence type="ECO:0000256" key="1">
    <source>
        <dbReference type="SAM" id="SignalP"/>
    </source>
</evidence>
<evidence type="ECO:0000313" key="3">
    <source>
        <dbReference type="EMBL" id="MBB4857469.1"/>
    </source>
</evidence>
<name>A0A7W7K863_9SPHN</name>
<dbReference type="InterPro" id="IPR032466">
    <property type="entry name" value="Metal_Hydrolase"/>
</dbReference>
<dbReference type="RefSeq" id="WP_184242740.1">
    <property type="nucleotide sequence ID" value="NZ_JACHLR010000002.1"/>
</dbReference>